<protein>
    <submittedName>
        <fullName evidence="1">Uncharacterized protein</fullName>
    </submittedName>
</protein>
<organism evidence="1">
    <name type="scientific">marine sediment metagenome</name>
    <dbReference type="NCBI Taxonomy" id="412755"/>
    <lineage>
        <taxon>unclassified sequences</taxon>
        <taxon>metagenomes</taxon>
        <taxon>ecological metagenomes</taxon>
    </lineage>
</organism>
<name>X1LTE1_9ZZZZ</name>
<sequence>MGINTILLRELVMSDERGMIEFWVPDEELKKLREAKDHYFAFGWDSKQEEHVLYIDGESVKIATGPGRDVRLSSVIRSAAWI</sequence>
<evidence type="ECO:0000313" key="1">
    <source>
        <dbReference type="EMBL" id="GAI05675.1"/>
    </source>
</evidence>
<reference evidence="1" key="1">
    <citation type="journal article" date="2014" name="Front. Microbiol.">
        <title>High frequency of phylogenetically diverse reductive dehalogenase-homologous genes in deep subseafloor sedimentary metagenomes.</title>
        <authorList>
            <person name="Kawai M."/>
            <person name="Futagami T."/>
            <person name="Toyoda A."/>
            <person name="Takaki Y."/>
            <person name="Nishi S."/>
            <person name="Hori S."/>
            <person name="Arai W."/>
            <person name="Tsubouchi T."/>
            <person name="Morono Y."/>
            <person name="Uchiyama I."/>
            <person name="Ito T."/>
            <person name="Fujiyama A."/>
            <person name="Inagaki F."/>
            <person name="Takami H."/>
        </authorList>
    </citation>
    <scope>NUCLEOTIDE SEQUENCE</scope>
    <source>
        <strain evidence="1">Expedition CK06-06</strain>
    </source>
</reference>
<gene>
    <name evidence="1" type="ORF">S06H3_21435</name>
</gene>
<accession>X1LTE1</accession>
<dbReference type="AlphaFoldDB" id="X1LTE1"/>
<comment type="caution">
    <text evidence="1">The sequence shown here is derived from an EMBL/GenBank/DDBJ whole genome shotgun (WGS) entry which is preliminary data.</text>
</comment>
<dbReference type="EMBL" id="BARV01011258">
    <property type="protein sequence ID" value="GAI05675.1"/>
    <property type="molecule type" value="Genomic_DNA"/>
</dbReference>
<proteinExistence type="predicted"/>
<feature type="non-terminal residue" evidence="1">
    <location>
        <position position="82"/>
    </location>
</feature>